<dbReference type="Proteomes" id="UP000250123">
    <property type="component" value="Chromosome SHEWBE"/>
</dbReference>
<evidence type="ECO:0000313" key="1">
    <source>
        <dbReference type="EMBL" id="SQH76803.1"/>
    </source>
</evidence>
<evidence type="ECO:0000313" key="2">
    <source>
        <dbReference type="Proteomes" id="UP000250123"/>
    </source>
</evidence>
<dbReference type="EMBL" id="LS483452">
    <property type="protein sequence ID" value="SQH76803.1"/>
    <property type="molecule type" value="Genomic_DNA"/>
</dbReference>
<dbReference type="AlphaFoldDB" id="A0A330M5U3"/>
<reference evidence="2" key="1">
    <citation type="submission" date="2018-06" db="EMBL/GenBank/DDBJ databases">
        <authorList>
            <person name="Cea G.-C."/>
            <person name="William W."/>
        </authorList>
    </citation>
    <scope>NUCLEOTIDE SEQUENCE [LARGE SCALE GENOMIC DNA]</scope>
    <source>
        <strain evidence="2">DB21MT-2</strain>
    </source>
</reference>
<gene>
    <name evidence="1" type="ORF">SHEWBE_2840</name>
</gene>
<organism evidence="1 2">
    <name type="scientific">Shewanella benthica</name>
    <dbReference type="NCBI Taxonomy" id="43661"/>
    <lineage>
        <taxon>Bacteria</taxon>
        <taxon>Pseudomonadati</taxon>
        <taxon>Pseudomonadota</taxon>
        <taxon>Gammaproteobacteria</taxon>
        <taxon>Alteromonadales</taxon>
        <taxon>Shewanellaceae</taxon>
        <taxon>Shewanella</taxon>
    </lineage>
</organism>
<sequence>MVYFQSRRSVDTLCGAEKLIDLPYLKCDIPLKVTKEYHISQLALIKTDIDAKNG</sequence>
<dbReference type="KEGG" id="sbk:SHEWBE_2840"/>
<name>A0A330M5U3_9GAMM</name>
<protein>
    <submittedName>
        <fullName evidence="1">Uncharacterized protein</fullName>
    </submittedName>
</protein>
<proteinExistence type="predicted"/>
<accession>A0A330M5U3</accession>